<dbReference type="Pfam" id="PF00651">
    <property type="entry name" value="BTB"/>
    <property type="match status" value="1"/>
</dbReference>
<keyword evidence="6" id="KW-1185">Reference proteome</keyword>
<accession>A0AAD8LY98</accession>
<evidence type="ECO:0000256" key="2">
    <source>
        <dbReference type="ARBA" id="ARBA00004906"/>
    </source>
</evidence>
<organism evidence="5 6">
    <name type="scientific">Heracleum sosnowskyi</name>
    <dbReference type="NCBI Taxonomy" id="360622"/>
    <lineage>
        <taxon>Eukaryota</taxon>
        <taxon>Viridiplantae</taxon>
        <taxon>Streptophyta</taxon>
        <taxon>Embryophyta</taxon>
        <taxon>Tracheophyta</taxon>
        <taxon>Spermatophyta</taxon>
        <taxon>Magnoliopsida</taxon>
        <taxon>eudicotyledons</taxon>
        <taxon>Gunneridae</taxon>
        <taxon>Pentapetalae</taxon>
        <taxon>asterids</taxon>
        <taxon>campanulids</taxon>
        <taxon>Apiales</taxon>
        <taxon>Apiaceae</taxon>
        <taxon>Apioideae</taxon>
        <taxon>apioid superclade</taxon>
        <taxon>Tordylieae</taxon>
        <taxon>Tordyliinae</taxon>
        <taxon>Heracleum</taxon>
    </lineage>
</organism>
<name>A0AAD8LY98_9APIA</name>
<dbReference type="Gene3D" id="3.30.710.10">
    <property type="entry name" value="Potassium Channel Kv1.1, Chain A"/>
    <property type="match status" value="1"/>
</dbReference>
<evidence type="ECO:0000313" key="5">
    <source>
        <dbReference type="EMBL" id="KAK1355020.1"/>
    </source>
</evidence>
<dbReference type="CDD" id="cd14733">
    <property type="entry name" value="BACK"/>
    <property type="match status" value="1"/>
</dbReference>
<feature type="chain" id="PRO_5042035321" evidence="3">
    <location>
        <begin position="22"/>
        <end position="230"/>
    </location>
</feature>
<evidence type="ECO:0000259" key="4">
    <source>
        <dbReference type="PROSITE" id="PS50097"/>
    </source>
</evidence>
<comment type="pathway">
    <text evidence="2">Protein modification; protein ubiquitination.</text>
</comment>
<dbReference type="PROSITE" id="PS50097">
    <property type="entry name" value="BTB"/>
    <property type="match status" value="1"/>
</dbReference>
<dbReference type="CDD" id="cd18186">
    <property type="entry name" value="BTB_POZ_ZBTB_KLHL-like"/>
    <property type="match status" value="1"/>
</dbReference>
<comment type="caution">
    <text evidence="5">The sequence shown here is derived from an EMBL/GenBank/DDBJ whole genome shotgun (WGS) entry which is preliminary data.</text>
</comment>
<dbReference type="PANTHER" id="PTHR47274:SF1">
    <property type="entry name" value="BTB_POZ DOMAIN CONTAINING PROTEIN, EXPRESSED"/>
    <property type="match status" value="1"/>
</dbReference>
<protein>
    <submittedName>
        <fullName evidence="5">BTB/POZ domain-containing protein</fullName>
    </submittedName>
</protein>
<dbReference type="Proteomes" id="UP001237642">
    <property type="component" value="Unassembled WGS sequence"/>
</dbReference>
<evidence type="ECO:0000313" key="6">
    <source>
        <dbReference type="Proteomes" id="UP001237642"/>
    </source>
</evidence>
<feature type="signal peptide" evidence="3">
    <location>
        <begin position="1"/>
        <end position="21"/>
    </location>
</feature>
<comment type="function">
    <text evidence="1">May act as a substrate-specific adapter of an E3 ubiquitin-protein ligase complex (CUL3-RBX1-BTB) which mediates the ubiquitination and subsequent proteasomal degradation of target proteins.</text>
</comment>
<proteinExistence type="predicted"/>
<feature type="domain" description="BTB" evidence="4">
    <location>
        <begin position="55"/>
        <end position="128"/>
    </location>
</feature>
<dbReference type="EMBL" id="JAUIZM010000011">
    <property type="protein sequence ID" value="KAK1355020.1"/>
    <property type="molecule type" value="Genomic_DNA"/>
</dbReference>
<gene>
    <name evidence="5" type="ORF">POM88_048276</name>
</gene>
<dbReference type="PANTHER" id="PTHR47274">
    <property type="entry name" value="BTB/POZ DOMAIN CONTAINING PROTEIN, EXPRESSED-RELATED"/>
    <property type="match status" value="1"/>
</dbReference>
<dbReference type="AlphaFoldDB" id="A0AAD8LY98"/>
<dbReference type="InterPro" id="IPR000210">
    <property type="entry name" value="BTB/POZ_dom"/>
</dbReference>
<evidence type="ECO:0000256" key="3">
    <source>
        <dbReference type="SAM" id="SignalP"/>
    </source>
</evidence>
<keyword evidence="3" id="KW-0732">Signal</keyword>
<reference evidence="5" key="1">
    <citation type="submission" date="2023-02" db="EMBL/GenBank/DDBJ databases">
        <title>Genome of toxic invasive species Heracleum sosnowskyi carries increased number of genes despite the absence of recent whole-genome duplications.</title>
        <authorList>
            <person name="Schelkunov M."/>
            <person name="Shtratnikova V."/>
            <person name="Makarenko M."/>
            <person name="Klepikova A."/>
            <person name="Omelchenko D."/>
            <person name="Novikova G."/>
            <person name="Obukhova E."/>
            <person name="Bogdanov V."/>
            <person name="Penin A."/>
            <person name="Logacheva M."/>
        </authorList>
    </citation>
    <scope>NUCLEOTIDE SEQUENCE</scope>
    <source>
        <strain evidence="5">Hsosn_3</strain>
        <tissue evidence="5">Leaf</tissue>
    </source>
</reference>
<dbReference type="InterPro" id="IPR011333">
    <property type="entry name" value="SKP1/BTB/POZ_sf"/>
</dbReference>
<sequence length="230" mass="26361">MLRPRSVGPLILIFIQGFGNALKWVKKMTEVEEELNEKLRFLGGFISAFKDHIHTDIYVKPGDFGPSIPAHRALLASRSSIFKNMLESDSYITADHPPGGTITLAELYYEELQCLLEFLYNGNLSKEKVEKHVYSLSIAADKYEIPYLQKFCENQMRRCLNLSNVLDVLEISDTCSNLILREEALNFIVRNMGEIIFLPSFEEFALKNPHLNVQITRASFLENKNTRNVI</sequence>
<dbReference type="InterPro" id="IPR044784">
    <property type="entry name" value="At1g01640-like"/>
</dbReference>
<dbReference type="SUPFAM" id="SSF54695">
    <property type="entry name" value="POZ domain"/>
    <property type="match status" value="1"/>
</dbReference>
<dbReference type="Gene3D" id="1.25.40.420">
    <property type="match status" value="1"/>
</dbReference>
<evidence type="ECO:0000256" key="1">
    <source>
        <dbReference type="ARBA" id="ARBA00002668"/>
    </source>
</evidence>
<dbReference type="SMART" id="SM00225">
    <property type="entry name" value="BTB"/>
    <property type="match status" value="1"/>
</dbReference>
<reference evidence="5" key="2">
    <citation type="submission" date="2023-05" db="EMBL/GenBank/DDBJ databases">
        <authorList>
            <person name="Schelkunov M.I."/>
        </authorList>
    </citation>
    <scope>NUCLEOTIDE SEQUENCE</scope>
    <source>
        <strain evidence="5">Hsosn_3</strain>
        <tissue evidence="5">Leaf</tissue>
    </source>
</reference>